<gene>
    <name evidence="1" type="ORF">LAZ67_14002273</name>
</gene>
<accession>A0ABY6L6S7</accession>
<reference evidence="1 2" key="1">
    <citation type="submission" date="2022-01" db="EMBL/GenBank/DDBJ databases">
        <title>A chromosomal length assembly of Cordylochernes scorpioides.</title>
        <authorList>
            <person name="Zeh D."/>
            <person name="Zeh J."/>
        </authorList>
    </citation>
    <scope>NUCLEOTIDE SEQUENCE [LARGE SCALE GENOMIC DNA]</scope>
    <source>
        <strain evidence="1">IN4F17</strain>
        <tissue evidence="1">Whole Body</tissue>
    </source>
</reference>
<proteinExistence type="predicted"/>
<dbReference type="Proteomes" id="UP001235939">
    <property type="component" value="Chromosome 14"/>
</dbReference>
<dbReference type="EMBL" id="CP092876">
    <property type="protein sequence ID" value="UYV76872.1"/>
    <property type="molecule type" value="Genomic_DNA"/>
</dbReference>
<sequence length="67" mass="7193">MCKWILCVGLKPAESEPCFLQPCALDQNRASGIEVTYSWKTTGYTPCSASCLGGKPLPTGHKALNYG</sequence>
<evidence type="ECO:0000313" key="2">
    <source>
        <dbReference type="Proteomes" id="UP001235939"/>
    </source>
</evidence>
<name>A0ABY6L6S7_9ARAC</name>
<organism evidence="1 2">
    <name type="scientific">Cordylochernes scorpioides</name>
    <dbReference type="NCBI Taxonomy" id="51811"/>
    <lineage>
        <taxon>Eukaryota</taxon>
        <taxon>Metazoa</taxon>
        <taxon>Ecdysozoa</taxon>
        <taxon>Arthropoda</taxon>
        <taxon>Chelicerata</taxon>
        <taxon>Arachnida</taxon>
        <taxon>Pseudoscorpiones</taxon>
        <taxon>Cheliferoidea</taxon>
        <taxon>Chernetidae</taxon>
        <taxon>Cordylochernes</taxon>
    </lineage>
</organism>
<protein>
    <submittedName>
        <fullName evidence="1">ADAMTSL1</fullName>
    </submittedName>
</protein>
<evidence type="ECO:0000313" key="1">
    <source>
        <dbReference type="EMBL" id="UYV76872.1"/>
    </source>
</evidence>
<keyword evidence="2" id="KW-1185">Reference proteome</keyword>